<dbReference type="InParanoid" id="A0A2J7R8Z2"/>
<dbReference type="PROSITE" id="PS01159">
    <property type="entry name" value="WW_DOMAIN_1"/>
    <property type="match status" value="1"/>
</dbReference>
<dbReference type="Proteomes" id="UP000235965">
    <property type="component" value="Unassembled WGS sequence"/>
</dbReference>
<protein>
    <recommendedName>
        <fullName evidence="2">WW domain-containing protein</fullName>
    </recommendedName>
</protein>
<dbReference type="OrthoDB" id="413520at2759"/>
<name>A0A2J7R8Z2_9NEOP</name>
<dbReference type="InterPro" id="IPR040023">
    <property type="entry name" value="WBP4"/>
</dbReference>
<dbReference type="PANTHER" id="PTHR13173">
    <property type="entry name" value="WW DOMAIN BINDING PROTEIN 4"/>
    <property type="match status" value="1"/>
</dbReference>
<dbReference type="EMBL" id="NEVH01006721">
    <property type="protein sequence ID" value="PNF37300.1"/>
    <property type="molecule type" value="Genomic_DNA"/>
</dbReference>
<accession>A0A2J7R8Z2</accession>
<dbReference type="AlphaFoldDB" id="A0A2J7R8Z2"/>
<dbReference type="PROSITE" id="PS50020">
    <property type="entry name" value="WW_DOMAIN_2"/>
    <property type="match status" value="1"/>
</dbReference>
<gene>
    <name evidence="3" type="ORF">B7P43_G00422</name>
</gene>
<organism evidence="3 4">
    <name type="scientific">Cryptotermes secundus</name>
    <dbReference type="NCBI Taxonomy" id="105785"/>
    <lineage>
        <taxon>Eukaryota</taxon>
        <taxon>Metazoa</taxon>
        <taxon>Ecdysozoa</taxon>
        <taxon>Arthropoda</taxon>
        <taxon>Hexapoda</taxon>
        <taxon>Insecta</taxon>
        <taxon>Pterygota</taxon>
        <taxon>Neoptera</taxon>
        <taxon>Polyneoptera</taxon>
        <taxon>Dictyoptera</taxon>
        <taxon>Blattodea</taxon>
        <taxon>Blattoidea</taxon>
        <taxon>Termitoidae</taxon>
        <taxon>Kalotermitidae</taxon>
        <taxon>Cryptotermitinae</taxon>
        <taxon>Cryptotermes</taxon>
    </lineage>
</organism>
<feature type="region of interest" description="Disordered" evidence="1">
    <location>
        <begin position="90"/>
        <end position="176"/>
    </location>
</feature>
<comment type="caution">
    <text evidence="3">The sequence shown here is derived from an EMBL/GenBank/DDBJ whole genome shotgun (WGS) entry which is preliminary data.</text>
</comment>
<dbReference type="SUPFAM" id="SSF51045">
    <property type="entry name" value="WW domain"/>
    <property type="match status" value="1"/>
</dbReference>
<feature type="compositionally biased region" description="Basic and acidic residues" evidence="1">
    <location>
        <begin position="102"/>
        <end position="155"/>
    </location>
</feature>
<dbReference type="Pfam" id="PF00397">
    <property type="entry name" value="WW"/>
    <property type="match status" value="1"/>
</dbReference>
<dbReference type="InterPro" id="IPR001202">
    <property type="entry name" value="WW_dom"/>
</dbReference>
<proteinExistence type="predicted"/>
<dbReference type="Gene3D" id="2.20.70.10">
    <property type="match status" value="1"/>
</dbReference>
<keyword evidence="4" id="KW-1185">Reference proteome</keyword>
<dbReference type="GO" id="GO:0000398">
    <property type="term" value="P:mRNA splicing, via spliceosome"/>
    <property type="evidence" value="ECO:0007669"/>
    <property type="project" value="InterPro"/>
</dbReference>
<evidence type="ECO:0000313" key="3">
    <source>
        <dbReference type="EMBL" id="PNF37300.1"/>
    </source>
</evidence>
<sequence length="248" mass="28815">MKKMEEAALKAYMKDVEADADFTSQIIKQKLAQTARQQQQEQTDISTAGSTVAEDVVKPEAAETAKLWHEAQSEEGHVYYWHIETGESRWEPPEEGYVSLAEQKKAEERELKKKKEEERKRKAEEARLKEEERARLQREQMKSRRVKVEDIKPEETQLPVLGPAPRADPYGSWKPVEIRKPEPMDLQLPDQEYIQIKIPAASEPKVKFKEKTLAGLGNDEGEVETGFKRRRFNCNPKRSIRQRLDQDD</sequence>
<feature type="domain" description="WW" evidence="2">
    <location>
        <begin position="68"/>
        <end position="95"/>
    </location>
</feature>
<reference evidence="3 4" key="1">
    <citation type="submission" date="2017-12" db="EMBL/GenBank/DDBJ databases">
        <title>Hemimetabolous genomes reveal molecular basis of termite eusociality.</title>
        <authorList>
            <person name="Harrison M.C."/>
            <person name="Jongepier E."/>
            <person name="Robertson H.M."/>
            <person name="Arning N."/>
            <person name="Bitard-Feildel T."/>
            <person name="Chao H."/>
            <person name="Childers C.P."/>
            <person name="Dinh H."/>
            <person name="Doddapaneni H."/>
            <person name="Dugan S."/>
            <person name="Gowin J."/>
            <person name="Greiner C."/>
            <person name="Han Y."/>
            <person name="Hu H."/>
            <person name="Hughes D.S.T."/>
            <person name="Huylmans A.-K."/>
            <person name="Kemena C."/>
            <person name="Kremer L.P.M."/>
            <person name="Lee S.L."/>
            <person name="Lopez-Ezquerra A."/>
            <person name="Mallet L."/>
            <person name="Monroy-Kuhn J.M."/>
            <person name="Moser A."/>
            <person name="Murali S.C."/>
            <person name="Muzny D.M."/>
            <person name="Otani S."/>
            <person name="Piulachs M.-D."/>
            <person name="Poelchau M."/>
            <person name="Qu J."/>
            <person name="Schaub F."/>
            <person name="Wada-Katsumata A."/>
            <person name="Worley K.C."/>
            <person name="Xie Q."/>
            <person name="Ylla G."/>
            <person name="Poulsen M."/>
            <person name="Gibbs R.A."/>
            <person name="Schal C."/>
            <person name="Richards S."/>
            <person name="Belles X."/>
            <person name="Korb J."/>
            <person name="Bornberg-Bauer E."/>
        </authorList>
    </citation>
    <scope>NUCLEOTIDE SEQUENCE [LARGE SCALE GENOMIC DNA]</scope>
    <source>
        <tissue evidence="3">Whole body</tissue>
    </source>
</reference>
<dbReference type="FunCoup" id="A0A2J7R8Z2">
    <property type="interactions" value="871"/>
</dbReference>
<feature type="region of interest" description="Disordered" evidence="1">
    <location>
        <begin position="33"/>
        <end position="56"/>
    </location>
</feature>
<dbReference type="InterPro" id="IPR036020">
    <property type="entry name" value="WW_dom_sf"/>
</dbReference>
<dbReference type="STRING" id="105785.A0A2J7R8Z2"/>
<evidence type="ECO:0000256" key="1">
    <source>
        <dbReference type="SAM" id="MobiDB-lite"/>
    </source>
</evidence>
<evidence type="ECO:0000313" key="4">
    <source>
        <dbReference type="Proteomes" id="UP000235965"/>
    </source>
</evidence>
<dbReference type="SMART" id="SM00456">
    <property type="entry name" value="WW"/>
    <property type="match status" value="1"/>
</dbReference>
<dbReference type="GO" id="GO:0003723">
    <property type="term" value="F:RNA binding"/>
    <property type="evidence" value="ECO:0007669"/>
    <property type="project" value="TreeGrafter"/>
</dbReference>
<dbReference type="GO" id="GO:0071011">
    <property type="term" value="C:precatalytic spliceosome"/>
    <property type="evidence" value="ECO:0007669"/>
    <property type="project" value="TreeGrafter"/>
</dbReference>
<evidence type="ECO:0000259" key="2">
    <source>
        <dbReference type="PROSITE" id="PS50020"/>
    </source>
</evidence>
<dbReference type="CDD" id="cd00201">
    <property type="entry name" value="WW"/>
    <property type="match status" value="1"/>
</dbReference>
<dbReference type="PANTHER" id="PTHR13173:SF10">
    <property type="entry name" value="WW DOMAIN-BINDING PROTEIN 4"/>
    <property type="match status" value="1"/>
</dbReference>
<feature type="compositionally biased region" description="Low complexity" evidence="1">
    <location>
        <begin position="33"/>
        <end position="43"/>
    </location>
</feature>